<organism evidence="2 3">
    <name type="scientific">Cupriavidus plantarum</name>
    <dbReference type="NCBI Taxonomy" id="942865"/>
    <lineage>
        <taxon>Bacteria</taxon>
        <taxon>Pseudomonadati</taxon>
        <taxon>Pseudomonadota</taxon>
        <taxon>Betaproteobacteria</taxon>
        <taxon>Burkholderiales</taxon>
        <taxon>Burkholderiaceae</taxon>
        <taxon>Cupriavidus</taxon>
    </lineage>
</organism>
<protein>
    <submittedName>
        <fullName evidence="2">Uncharacterized protein</fullName>
    </submittedName>
</protein>
<dbReference type="AlphaFoldDB" id="A0A316EIL0"/>
<feature type="compositionally biased region" description="Basic and acidic residues" evidence="1">
    <location>
        <begin position="74"/>
        <end position="88"/>
    </location>
</feature>
<reference evidence="2 3" key="1">
    <citation type="submission" date="2018-05" db="EMBL/GenBank/DDBJ databases">
        <title>Genomic Encyclopedia of Type Strains, Phase IV (KMG-V): Genome sequencing to study the core and pangenomes of soil and plant-associated prokaryotes.</title>
        <authorList>
            <person name="Whitman W."/>
        </authorList>
    </citation>
    <scope>NUCLEOTIDE SEQUENCE [LARGE SCALE GENOMIC DNA]</scope>
    <source>
        <strain evidence="2 3">SLV-132</strain>
    </source>
</reference>
<dbReference type="EMBL" id="QGGT01000008">
    <property type="protein sequence ID" value="PWK31980.1"/>
    <property type="molecule type" value="Genomic_DNA"/>
</dbReference>
<accession>A0A316EIL0</accession>
<keyword evidence="3" id="KW-1185">Reference proteome</keyword>
<comment type="caution">
    <text evidence="2">The sequence shown here is derived from an EMBL/GenBank/DDBJ whole genome shotgun (WGS) entry which is preliminary data.</text>
</comment>
<evidence type="ECO:0000256" key="1">
    <source>
        <dbReference type="SAM" id="MobiDB-lite"/>
    </source>
</evidence>
<name>A0A316EIL0_9BURK</name>
<gene>
    <name evidence="2" type="ORF">C7419_108123</name>
</gene>
<evidence type="ECO:0000313" key="3">
    <source>
        <dbReference type="Proteomes" id="UP000245754"/>
    </source>
</evidence>
<dbReference type="Proteomes" id="UP000245754">
    <property type="component" value="Unassembled WGS sequence"/>
</dbReference>
<proteinExistence type="predicted"/>
<evidence type="ECO:0000313" key="2">
    <source>
        <dbReference type="EMBL" id="PWK31980.1"/>
    </source>
</evidence>
<feature type="region of interest" description="Disordered" evidence="1">
    <location>
        <begin position="33"/>
        <end position="96"/>
    </location>
</feature>
<dbReference type="RefSeq" id="WP_109585336.1">
    <property type="nucleotide sequence ID" value="NZ_QGGT01000008.1"/>
</dbReference>
<sequence length="260" mass="27112">MVRWVARGLLLLILGGTTVAVVVRLHRAAADAGGMPDAAPVADGGTASRGTPEKAGLPPIHAPAPASGRVAGGEGDRADASERSDAGHPSDPGDLQAVGHALVEATHPAERGALLARLDPVRLRAVRQFLTQNPPVFDGPRHEVAIFDAERYGNWLTARADVDAHLRNGPMVEMLADYVQQSARDATLDARAVATLATLPDAVEVAEVLIARGLRASVEARLDALEQGAAGDEGTLDTVEQARLALLIAADELETARRAD</sequence>
<feature type="compositionally biased region" description="Low complexity" evidence="1">
    <location>
        <begin position="33"/>
        <end position="45"/>
    </location>
</feature>